<dbReference type="Pfam" id="PF20789">
    <property type="entry name" value="4HBT_3C"/>
    <property type="match status" value="1"/>
</dbReference>
<feature type="domain" description="Acyl-CoA thioesterase-like C-terminal" evidence="2">
    <location>
        <begin position="128"/>
        <end position="268"/>
    </location>
</feature>
<gene>
    <name evidence="3" type="ORF">K1W69_01470</name>
</gene>
<dbReference type="RefSeq" id="WP_220226557.1">
    <property type="nucleotide sequence ID" value="NZ_JAICBX010000001.1"/>
</dbReference>
<comment type="caution">
    <text evidence="3">The sequence shown here is derived from an EMBL/GenBank/DDBJ whole genome shotgun (WGS) entry which is preliminary data.</text>
</comment>
<dbReference type="Pfam" id="PF13622">
    <property type="entry name" value="4HBT_3"/>
    <property type="match status" value="1"/>
</dbReference>
<accession>A0AAE3CY66</accession>
<dbReference type="Proteomes" id="UP001196509">
    <property type="component" value="Unassembled WGS sequence"/>
</dbReference>
<dbReference type="CDD" id="cd03443">
    <property type="entry name" value="PaaI_thioesterase"/>
    <property type="match status" value="1"/>
</dbReference>
<dbReference type="InterPro" id="IPR029069">
    <property type="entry name" value="HotDog_dom_sf"/>
</dbReference>
<sequence length="273" mass="30480">MDASVEPGFILDQTLTLERSGKDLYASHTDDRFWNMIGPFGGWMAALMLKAALADNDPAFEPVAMTVDFLKAPPKGPLVLRRQCDRAGRTTAFWRVDLETPDGRLCARSLVTLGPHRGTLAFSKHRMPETLPAEEAADGSRTFMPVQWAKLYDCRIVKGRMGEGKQDAHSLEWIREADGRPLDYLSLAALCDSPFPRLFIATGRASSISTVTMTTYFHVSQGEMAGVADDYVLCDSVCERSSGGFYDQHSRFFEKHGSLLATSHQMVWYDRQE</sequence>
<dbReference type="AlphaFoldDB" id="A0AAE3CY66"/>
<protein>
    <submittedName>
        <fullName evidence="3">Thioesterase family protein</fullName>
    </submittedName>
</protein>
<dbReference type="InterPro" id="IPR049449">
    <property type="entry name" value="TesB_ACOT8-like_N"/>
</dbReference>
<proteinExistence type="predicted"/>
<reference evidence="3" key="1">
    <citation type="submission" date="2021-08" db="EMBL/GenBank/DDBJ databases">
        <title>Hoeflea bacterium WL0058 sp. nov., isolated from the sediment.</title>
        <authorList>
            <person name="Wang L."/>
            <person name="Zhang D."/>
        </authorList>
    </citation>
    <scope>NUCLEOTIDE SEQUENCE</scope>
    <source>
        <strain evidence="3">WL0058</strain>
    </source>
</reference>
<evidence type="ECO:0000259" key="2">
    <source>
        <dbReference type="Pfam" id="PF20789"/>
    </source>
</evidence>
<feature type="domain" description="Acyl-CoA thioesterase-like N-terminal HotDog" evidence="1">
    <location>
        <begin position="34"/>
        <end position="113"/>
    </location>
</feature>
<evidence type="ECO:0000313" key="4">
    <source>
        <dbReference type="Proteomes" id="UP001196509"/>
    </source>
</evidence>
<dbReference type="SUPFAM" id="SSF54637">
    <property type="entry name" value="Thioesterase/thiol ester dehydrase-isomerase"/>
    <property type="match status" value="2"/>
</dbReference>
<evidence type="ECO:0000259" key="1">
    <source>
        <dbReference type="Pfam" id="PF13622"/>
    </source>
</evidence>
<organism evidence="3 4">
    <name type="scientific">Flavimaribacter sediminis</name>
    <dbReference type="NCBI Taxonomy" id="2865987"/>
    <lineage>
        <taxon>Bacteria</taxon>
        <taxon>Pseudomonadati</taxon>
        <taxon>Pseudomonadota</taxon>
        <taxon>Alphaproteobacteria</taxon>
        <taxon>Hyphomicrobiales</taxon>
        <taxon>Rhizobiaceae</taxon>
        <taxon>Flavimaribacter</taxon>
    </lineage>
</organism>
<keyword evidence="4" id="KW-1185">Reference proteome</keyword>
<dbReference type="InterPro" id="IPR042171">
    <property type="entry name" value="Acyl-CoA_hotdog"/>
</dbReference>
<dbReference type="InterPro" id="IPR049450">
    <property type="entry name" value="ACOT8-like_C"/>
</dbReference>
<dbReference type="EMBL" id="JAICBX010000001">
    <property type="protein sequence ID" value="MBW8635840.1"/>
    <property type="molecule type" value="Genomic_DNA"/>
</dbReference>
<dbReference type="Gene3D" id="2.40.160.210">
    <property type="entry name" value="Acyl-CoA thioesterase, double hotdog domain"/>
    <property type="match status" value="1"/>
</dbReference>
<name>A0AAE3CY66_9HYPH</name>
<evidence type="ECO:0000313" key="3">
    <source>
        <dbReference type="EMBL" id="MBW8635840.1"/>
    </source>
</evidence>